<proteinExistence type="inferred from homology"/>
<sequence length="265" mass="28068">MEFANKTVVITGAAGIFGRWIAAHFAAEGAQLCLADMRKEALDAVVTDLGLDPVKTLLHTTQLTDETSILELVALVKARWGAPDIVINNAGIYTKFGLLDMEIADWDRVFGVNLRAPFIISRAMAKLMIADKRKGSIINISSGASRQMRNGSVPYCTSKTALERLSKGLALELAAYGIRVNVVEPGFAPGSTVSELSDEYVTNMLKRIPLGRSSGPNDAPSAIAYLCSEKASFITGAVLSVDGGNSIGTFETGELGKTLGTAARG</sequence>
<keyword evidence="2 3" id="KW-0560">Oxidoreductase</keyword>
<evidence type="ECO:0000256" key="2">
    <source>
        <dbReference type="ARBA" id="ARBA00023002"/>
    </source>
</evidence>
<comment type="caution">
    <text evidence="3">The sequence shown here is derived from an EMBL/GenBank/DDBJ whole genome shotgun (WGS) entry which is preliminary data.</text>
</comment>
<evidence type="ECO:0000313" key="4">
    <source>
        <dbReference type="Proteomes" id="UP000554520"/>
    </source>
</evidence>
<accession>A0A839UIF2</accession>
<organism evidence="3 4">
    <name type="scientific">Phyllobacterium trifolii</name>
    <dbReference type="NCBI Taxonomy" id="300193"/>
    <lineage>
        <taxon>Bacteria</taxon>
        <taxon>Pseudomonadati</taxon>
        <taxon>Pseudomonadota</taxon>
        <taxon>Alphaproteobacteria</taxon>
        <taxon>Hyphomicrobiales</taxon>
        <taxon>Phyllobacteriaceae</taxon>
        <taxon>Phyllobacterium</taxon>
    </lineage>
</organism>
<dbReference type="EMBL" id="JACHXN010000020">
    <property type="protein sequence ID" value="MBB3148552.1"/>
    <property type="molecule type" value="Genomic_DNA"/>
</dbReference>
<dbReference type="PANTHER" id="PTHR43639:SF1">
    <property type="entry name" value="SHORT-CHAIN DEHYDROGENASE_REDUCTASE FAMILY PROTEIN"/>
    <property type="match status" value="1"/>
</dbReference>
<dbReference type="SUPFAM" id="SSF51735">
    <property type="entry name" value="NAD(P)-binding Rossmann-fold domains"/>
    <property type="match status" value="1"/>
</dbReference>
<dbReference type="EC" id="1.1.1.100" evidence="3"/>
<dbReference type="Gene3D" id="3.40.50.720">
    <property type="entry name" value="NAD(P)-binding Rossmann-like Domain"/>
    <property type="match status" value="1"/>
</dbReference>
<dbReference type="RefSeq" id="WP_183664422.1">
    <property type="nucleotide sequence ID" value="NZ_JACHXN010000020.1"/>
</dbReference>
<dbReference type="AlphaFoldDB" id="A0A839UIF2"/>
<comment type="similarity">
    <text evidence="1">Belongs to the short-chain dehydrogenases/reductases (SDR) family.</text>
</comment>
<dbReference type="InterPro" id="IPR002347">
    <property type="entry name" value="SDR_fam"/>
</dbReference>
<dbReference type="InterPro" id="IPR020904">
    <property type="entry name" value="Sc_DH/Rdtase_CS"/>
</dbReference>
<dbReference type="FunFam" id="3.40.50.720:FF:000084">
    <property type="entry name" value="Short-chain dehydrogenase reductase"/>
    <property type="match status" value="1"/>
</dbReference>
<dbReference type="PRINTS" id="PR00081">
    <property type="entry name" value="GDHRDH"/>
</dbReference>
<dbReference type="PROSITE" id="PS00061">
    <property type="entry name" value="ADH_SHORT"/>
    <property type="match status" value="1"/>
</dbReference>
<dbReference type="Proteomes" id="UP000554520">
    <property type="component" value="Unassembled WGS sequence"/>
</dbReference>
<dbReference type="Pfam" id="PF13561">
    <property type="entry name" value="adh_short_C2"/>
    <property type="match status" value="1"/>
</dbReference>
<dbReference type="GO" id="GO:0004316">
    <property type="term" value="F:3-oxoacyl-[acyl-carrier-protein] reductase (NADPH) activity"/>
    <property type="evidence" value="ECO:0007669"/>
    <property type="project" value="UniProtKB-EC"/>
</dbReference>
<reference evidence="3 4" key="1">
    <citation type="submission" date="2020-08" db="EMBL/GenBank/DDBJ databases">
        <title>Genomic Encyclopedia of Type Strains, Phase III (KMG-III): the genomes of soil and plant-associated and newly described type strains.</title>
        <authorList>
            <person name="Whitman W."/>
        </authorList>
    </citation>
    <scope>NUCLEOTIDE SEQUENCE [LARGE SCALE GENOMIC DNA]</scope>
    <source>
        <strain evidence="3 4">CECT 7015</strain>
    </source>
</reference>
<evidence type="ECO:0000313" key="3">
    <source>
        <dbReference type="EMBL" id="MBB3148552.1"/>
    </source>
</evidence>
<dbReference type="CDD" id="cd05233">
    <property type="entry name" value="SDR_c"/>
    <property type="match status" value="1"/>
</dbReference>
<keyword evidence="4" id="KW-1185">Reference proteome</keyword>
<dbReference type="PRINTS" id="PR00080">
    <property type="entry name" value="SDRFAMILY"/>
</dbReference>
<evidence type="ECO:0000256" key="1">
    <source>
        <dbReference type="ARBA" id="ARBA00006484"/>
    </source>
</evidence>
<gene>
    <name evidence="3" type="ORF">FHS21_005000</name>
</gene>
<name>A0A839UIF2_9HYPH</name>
<dbReference type="PANTHER" id="PTHR43639">
    <property type="entry name" value="OXIDOREDUCTASE, SHORT-CHAIN DEHYDROGENASE/REDUCTASE FAMILY (AFU_ORTHOLOGUE AFUA_5G02870)"/>
    <property type="match status" value="1"/>
</dbReference>
<dbReference type="InterPro" id="IPR036291">
    <property type="entry name" value="NAD(P)-bd_dom_sf"/>
</dbReference>
<protein>
    <submittedName>
        <fullName evidence="3">3-oxoacyl-[acyl-carrier protein] reductase</fullName>
        <ecNumber evidence="3">1.1.1.100</ecNumber>
    </submittedName>
</protein>